<evidence type="ECO:0000313" key="3">
    <source>
        <dbReference type="Proteomes" id="UP001331761"/>
    </source>
</evidence>
<comment type="caution">
    <text evidence="2">The sequence shown here is derived from an EMBL/GenBank/DDBJ whole genome shotgun (WGS) entry which is preliminary data.</text>
</comment>
<dbReference type="EMBL" id="WIXE01013192">
    <property type="protein sequence ID" value="KAK5975305.1"/>
    <property type="molecule type" value="Genomic_DNA"/>
</dbReference>
<dbReference type="Proteomes" id="UP001331761">
    <property type="component" value="Unassembled WGS sequence"/>
</dbReference>
<evidence type="ECO:0000313" key="2">
    <source>
        <dbReference type="EMBL" id="KAK5975305.1"/>
    </source>
</evidence>
<protein>
    <submittedName>
        <fullName evidence="2">Uncharacterized protein</fullName>
    </submittedName>
</protein>
<gene>
    <name evidence="2" type="ORF">GCK32_020930</name>
</gene>
<reference evidence="2 3" key="1">
    <citation type="submission" date="2019-10" db="EMBL/GenBank/DDBJ databases">
        <title>Assembly and Annotation for the nematode Trichostrongylus colubriformis.</title>
        <authorList>
            <person name="Martin J."/>
        </authorList>
    </citation>
    <scope>NUCLEOTIDE SEQUENCE [LARGE SCALE GENOMIC DNA]</scope>
    <source>
        <strain evidence="2">G859</strain>
        <tissue evidence="2">Whole worm</tissue>
    </source>
</reference>
<dbReference type="AlphaFoldDB" id="A0AAN8FE04"/>
<proteinExistence type="predicted"/>
<accession>A0AAN8FE04</accession>
<feature type="compositionally biased region" description="Basic and acidic residues" evidence="1">
    <location>
        <begin position="13"/>
        <end position="30"/>
    </location>
</feature>
<keyword evidence="3" id="KW-1185">Reference proteome</keyword>
<sequence>MIQSAYSIDVNEDESHEKKSGGSKENEKGKVDHKKTTTKKNQGSGKHAGLPWAHKKINH</sequence>
<evidence type="ECO:0000256" key="1">
    <source>
        <dbReference type="SAM" id="MobiDB-lite"/>
    </source>
</evidence>
<organism evidence="2 3">
    <name type="scientific">Trichostrongylus colubriformis</name>
    <name type="common">Black scour worm</name>
    <dbReference type="NCBI Taxonomy" id="6319"/>
    <lineage>
        <taxon>Eukaryota</taxon>
        <taxon>Metazoa</taxon>
        <taxon>Ecdysozoa</taxon>
        <taxon>Nematoda</taxon>
        <taxon>Chromadorea</taxon>
        <taxon>Rhabditida</taxon>
        <taxon>Rhabditina</taxon>
        <taxon>Rhabditomorpha</taxon>
        <taxon>Strongyloidea</taxon>
        <taxon>Trichostrongylidae</taxon>
        <taxon>Trichostrongylus</taxon>
    </lineage>
</organism>
<name>A0AAN8FE04_TRICO</name>
<feature type="region of interest" description="Disordered" evidence="1">
    <location>
        <begin position="1"/>
        <end position="59"/>
    </location>
</feature>